<evidence type="ECO:0000313" key="7">
    <source>
        <dbReference type="Proteomes" id="UP001501295"/>
    </source>
</evidence>
<dbReference type="PROSITE" id="PS00211">
    <property type="entry name" value="ABC_TRANSPORTER_1"/>
    <property type="match status" value="1"/>
</dbReference>
<dbReference type="PROSITE" id="PS50893">
    <property type="entry name" value="ABC_TRANSPORTER_2"/>
    <property type="match status" value="1"/>
</dbReference>
<name>A0ABP8VMV6_9MICO</name>
<dbReference type="PANTHER" id="PTHR43776:SF7">
    <property type="entry name" value="D,D-DIPEPTIDE TRANSPORT ATP-BINDING PROTEIN DDPF-RELATED"/>
    <property type="match status" value="1"/>
</dbReference>
<evidence type="ECO:0000256" key="2">
    <source>
        <dbReference type="ARBA" id="ARBA00022448"/>
    </source>
</evidence>
<organism evidence="6 7">
    <name type="scientific">Frondihabitans cladoniiphilus</name>
    <dbReference type="NCBI Taxonomy" id="715785"/>
    <lineage>
        <taxon>Bacteria</taxon>
        <taxon>Bacillati</taxon>
        <taxon>Actinomycetota</taxon>
        <taxon>Actinomycetes</taxon>
        <taxon>Micrococcales</taxon>
        <taxon>Microbacteriaceae</taxon>
        <taxon>Frondihabitans</taxon>
    </lineage>
</organism>
<comment type="similarity">
    <text evidence="1">Belongs to the ABC transporter superfamily.</text>
</comment>
<dbReference type="InterPro" id="IPR027417">
    <property type="entry name" value="P-loop_NTPase"/>
</dbReference>
<accession>A0ABP8VMV6</accession>
<evidence type="ECO:0000256" key="1">
    <source>
        <dbReference type="ARBA" id="ARBA00005417"/>
    </source>
</evidence>
<dbReference type="PANTHER" id="PTHR43776">
    <property type="entry name" value="TRANSPORT ATP-BINDING PROTEIN"/>
    <property type="match status" value="1"/>
</dbReference>
<dbReference type="SUPFAM" id="SSF52540">
    <property type="entry name" value="P-loop containing nucleoside triphosphate hydrolases"/>
    <property type="match status" value="1"/>
</dbReference>
<evidence type="ECO:0000259" key="5">
    <source>
        <dbReference type="PROSITE" id="PS50893"/>
    </source>
</evidence>
<keyword evidence="4" id="KW-0067">ATP-binding</keyword>
<evidence type="ECO:0000256" key="4">
    <source>
        <dbReference type="ARBA" id="ARBA00022840"/>
    </source>
</evidence>
<sequence length="286" mass="30687">MAAPGEWVIETDDLSLVYPARGGRPAVRAVDGVTLRVATGEILGVLGESGSGKSTLALAFAGNAQKGRPVEGFPQQAGGTLTVMGRPTASLSSRARDRLTGQVGYLSQNAGDRLDPNLTVGEAVAEPLYERDRRFDRKEAGRLVATLVDGVQLPLSTLLKQTWELSAGQRQRIALARSLVLEPRLLIADEPARGVDVLVRRSVLELLRTLQVDRRFSAVVVTSSVAEARAVADRIAVLRAGHLVGVGGIDDVLDDTVDPYVKVLSQTTPIDIIPPESRRPKQHRLD</sequence>
<reference evidence="7" key="1">
    <citation type="journal article" date="2019" name="Int. J. Syst. Evol. Microbiol.">
        <title>The Global Catalogue of Microorganisms (GCM) 10K type strain sequencing project: providing services to taxonomists for standard genome sequencing and annotation.</title>
        <authorList>
            <consortium name="The Broad Institute Genomics Platform"/>
            <consortium name="The Broad Institute Genome Sequencing Center for Infectious Disease"/>
            <person name="Wu L."/>
            <person name="Ma J."/>
        </authorList>
    </citation>
    <scope>NUCLEOTIDE SEQUENCE [LARGE SCALE GENOMIC DNA]</scope>
    <source>
        <strain evidence="7">JCM 18956</strain>
    </source>
</reference>
<evidence type="ECO:0000313" key="6">
    <source>
        <dbReference type="EMBL" id="GAA4666929.1"/>
    </source>
</evidence>
<dbReference type="InterPro" id="IPR003593">
    <property type="entry name" value="AAA+_ATPase"/>
</dbReference>
<keyword evidence="3" id="KW-0547">Nucleotide-binding</keyword>
<dbReference type="InterPro" id="IPR003439">
    <property type="entry name" value="ABC_transporter-like_ATP-bd"/>
</dbReference>
<gene>
    <name evidence="6" type="ORF">GCM10025780_06110</name>
</gene>
<dbReference type="Gene3D" id="3.40.50.300">
    <property type="entry name" value="P-loop containing nucleotide triphosphate hydrolases"/>
    <property type="match status" value="1"/>
</dbReference>
<dbReference type="Pfam" id="PF00005">
    <property type="entry name" value="ABC_tran"/>
    <property type="match status" value="1"/>
</dbReference>
<keyword evidence="7" id="KW-1185">Reference proteome</keyword>
<dbReference type="EMBL" id="BAABLM010000001">
    <property type="protein sequence ID" value="GAA4666929.1"/>
    <property type="molecule type" value="Genomic_DNA"/>
</dbReference>
<keyword evidence="2" id="KW-0813">Transport</keyword>
<dbReference type="SMART" id="SM00382">
    <property type="entry name" value="AAA"/>
    <property type="match status" value="1"/>
</dbReference>
<dbReference type="InterPro" id="IPR050319">
    <property type="entry name" value="ABC_transp_ATP-bind"/>
</dbReference>
<evidence type="ECO:0000256" key="3">
    <source>
        <dbReference type="ARBA" id="ARBA00022741"/>
    </source>
</evidence>
<comment type="caution">
    <text evidence="6">The sequence shown here is derived from an EMBL/GenBank/DDBJ whole genome shotgun (WGS) entry which is preliminary data.</text>
</comment>
<dbReference type="RefSeq" id="WP_345373055.1">
    <property type="nucleotide sequence ID" value="NZ_BAABLM010000001.1"/>
</dbReference>
<dbReference type="Proteomes" id="UP001501295">
    <property type="component" value="Unassembled WGS sequence"/>
</dbReference>
<dbReference type="InterPro" id="IPR017871">
    <property type="entry name" value="ABC_transporter-like_CS"/>
</dbReference>
<feature type="domain" description="ABC transporter" evidence="5">
    <location>
        <begin position="9"/>
        <end position="265"/>
    </location>
</feature>
<proteinExistence type="inferred from homology"/>
<protein>
    <recommendedName>
        <fullName evidence="5">ABC transporter domain-containing protein</fullName>
    </recommendedName>
</protein>